<evidence type="ECO:0000313" key="2">
    <source>
        <dbReference type="Proteomes" id="UP000250321"/>
    </source>
</evidence>
<comment type="caution">
    <text evidence="1">The sequence shown here is derived from an EMBL/GenBank/DDBJ whole genome shotgun (WGS) entry which is preliminary data.</text>
</comment>
<name>A0A314UXT1_PRUYE</name>
<protein>
    <submittedName>
        <fullName evidence="1">Uncharacterized protein</fullName>
    </submittedName>
</protein>
<dbReference type="Proteomes" id="UP000250321">
    <property type="component" value="Unassembled WGS sequence"/>
</dbReference>
<reference evidence="1 2" key="1">
    <citation type="submission" date="2018-02" db="EMBL/GenBank/DDBJ databases">
        <title>Draft genome of wild Prunus yedoensis var. nudiflora.</title>
        <authorList>
            <person name="Baek S."/>
            <person name="Kim J.-H."/>
            <person name="Choi K."/>
            <person name="Kim G.-B."/>
            <person name="Cho A."/>
            <person name="Jang H."/>
            <person name="Shin C.-H."/>
            <person name="Yu H.-J."/>
            <person name="Mun J.-H."/>
        </authorList>
    </citation>
    <scope>NUCLEOTIDE SEQUENCE [LARGE SCALE GENOMIC DNA]</scope>
    <source>
        <strain evidence="2">cv. Jeju island</strain>
        <tissue evidence="1">Leaf</tissue>
    </source>
</reference>
<gene>
    <name evidence="1" type="ORF">Pyn_20583</name>
</gene>
<sequence>MHSSLEDPLGGMSHGSYTSQLGGGVGDHHWTAATWQLQMGTMAGGIMELDQTMGDCQQHWISI</sequence>
<accession>A0A314UXT1</accession>
<proteinExistence type="predicted"/>
<keyword evidence="2" id="KW-1185">Reference proteome</keyword>
<dbReference type="EMBL" id="PJQY01002956">
    <property type="protein sequence ID" value="PQM41432.1"/>
    <property type="molecule type" value="Genomic_DNA"/>
</dbReference>
<evidence type="ECO:0000313" key="1">
    <source>
        <dbReference type="EMBL" id="PQM41432.1"/>
    </source>
</evidence>
<dbReference type="AlphaFoldDB" id="A0A314UXT1"/>
<organism evidence="1 2">
    <name type="scientific">Prunus yedoensis var. nudiflora</name>
    <dbReference type="NCBI Taxonomy" id="2094558"/>
    <lineage>
        <taxon>Eukaryota</taxon>
        <taxon>Viridiplantae</taxon>
        <taxon>Streptophyta</taxon>
        <taxon>Embryophyta</taxon>
        <taxon>Tracheophyta</taxon>
        <taxon>Spermatophyta</taxon>
        <taxon>Magnoliopsida</taxon>
        <taxon>eudicotyledons</taxon>
        <taxon>Gunneridae</taxon>
        <taxon>Pentapetalae</taxon>
        <taxon>rosids</taxon>
        <taxon>fabids</taxon>
        <taxon>Rosales</taxon>
        <taxon>Rosaceae</taxon>
        <taxon>Amygdaloideae</taxon>
        <taxon>Amygdaleae</taxon>
        <taxon>Prunus</taxon>
    </lineage>
</organism>
<dbReference type="OrthoDB" id="780193at2759"/>